<dbReference type="SUPFAM" id="SSF50324">
    <property type="entry name" value="Inorganic pyrophosphatase"/>
    <property type="match status" value="1"/>
</dbReference>
<dbReference type="EC" id="3.6.1.1" evidence="3"/>
<dbReference type="AlphaFoldDB" id="A0A0K0ENU9"/>
<keyword evidence="5" id="KW-0378">Hydrolase</keyword>
<keyword evidence="6" id="KW-0460">Magnesium</keyword>
<keyword evidence="4" id="KW-0479">Metal-binding</keyword>
<dbReference type="Gene3D" id="3.90.80.10">
    <property type="entry name" value="Inorganic pyrophosphatase"/>
    <property type="match status" value="1"/>
</dbReference>
<proteinExistence type="inferred from homology"/>
<dbReference type="Pfam" id="PF00719">
    <property type="entry name" value="Pyrophosphatase"/>
    <property type="match status" value="1"/>
</dbReference>
<comment type="similarity">
    <text evidence="2">Belongs to the PPase family.</text>
</comment>
<dbReference type="InterPro" id="IPR036649">
    <property type="entry name" value="Pyrophosphatase_sf"/>
</dbReference>
<reference evidence="9" key="1">
    <citation type="submission" date="2015-08" db="UniProtKB">
        <authorList>
            <consortium name="WormBaseParasite"/>
        </authorList>
    </citation>
    <scope>IDENTIFICATION</scope>
</reference>
<dbReference type="GO" id="GO:0006796">
    <property type="term" value="P:phosphate-containing compound metabolic process"/>
    <property type="evidence" value="ECO:0007669"/>
    <property type="project" value="InterPro"/>
</dbReference>
<dbReference type="GO" id="GO:0004427">
    <property type="term" value="F:inorganic diphosphate phosphatase activity"/>
    <property type="evidence" value="ECO:0007669"/>
    <property type="project" value="UniProtKB-EC"/>
</dbReference>
<evidence type="ECO:0000313" key="9">
    <source>
        <dbReference type="WBParaSite" id="SSTP_0001113600.1"/>
    </source>
</evidence>
<evidence type="ECO:0000256" key="8">
    <source>
        <dbReference type="ARBA" id="ARBA00047820"/>
    </source>
</evidence>
<evidence type="ECO:0000256" key="1">
    <source>
        <dbReference type="ARBA" id="ARBA00001946"/>
    </source>
</evidence>
<comment type="catalytic activity">
    <reaction evidence="8">
        <text>diphosphate + H2O = 2 phosphate + H(+)</text>
        <dbReference type="Rhea" id="RHEA:24576"/>
        <dbReference type="ChEBI" id="CHEBI:15377"/>
        <dbReference type="ChEBI" id="CHEBI:15378"/>
        <dbReference type="ChEBI" id="CHEBI:33019"/>
        <dbReference type="ChEBI" id="CHEBI:43474"/>
        <dbReference type="EC" id="3.6.1.1"/>
    </reaction>
</comment>
<evidence type="ECO:0000256" key="4">
    <source>
        <dbReference type="ARBA" id="ARBA00022723"/>
    </source>
</evidence>
<evidence type="ECO:0000256" key="5">
    <source>
        <dbReference type="ARBA" id="ARBA00022801"/>
    </source>
</evidence>
<dbReference type="WBParaSite" id="SSTP_0001113600.1">
    <property type="protein sequence ID" value="SSTP_0001113600.1"/>
    <property type="gene ID" value="SSTP_0001113600"/>
</dbReference>
<name>A0A0K0ENU9_STRER</name>
<dbReference type="InterPro" id="IPR008162">
    <property type="entry name" value="Pyrophosphatase"/>
</dbReference>
<protein>
    <recommendedName>
        <fullName evidence="3">inorganic diphosphatase</fullName>
        <ecNumber evidence="3">3.6.1.1</ecNumber>
    </recommendedName>
    <alternativeName>
        <fullName evidence="7">Pyrophosphate phospho-hydrolase</fullName>
    </alternativeName>
</protein>
<dbReference type="STRING" id="6248.A0A0K0ENU9"/>
<evidence type="ECO:0000256" key="6">
    <source>
        <dbReference type="ARBA" id="ARBA00022842"/>
    </source>
</evidence>
<comment type="cofactor">
    <cofactor evidence="1">
        <name>Mg(2+)</name>
        <dbReference type="ChEBI" id="CHEBI:18420"/>
    </cofactor>
</comment>
<organism evidence="9">
    <name type="scientific">Strongyloides stercoralis</name>
    <name type="common">Threadworm</name>
    <dbReference type="NCBI Taxonomy" id="6248"/>
    <lineage>
        <taxon>Eukaryota</taxon>
        <taxon>Metazoa</taxon>
        <taxon>Ecdysozoa</taxon>
        <taxon>Nematoda</taxon>
        <taxon>Chromadorea</taxon>
        <taxon>Rhabditida</taxon>
        <taxon>Tylenchina</taxon>
        <taxon>Panagrolaimomorpha</taxon>
        <taxon>Strongyloidoidea</taxon>
        <taxon>Strongyloididae</taxon>
        <taxon>Strongyloides</taxon>
    </lineage>
</organism>
<evidence type="ECO:0000256" key="3">
    <source>
        <dbReference type="ARBA" id="ARBA00012146"/>
    </source>
</evidence>
<accession>A0A0K0ENU9</accession>
<dbReference type="PANTHER" id="PTHR10286">
    <property type="entry name" value="INORGANIC PYROPHOSPHATASE"/>
    <property type="match status" value="1"/>
</dbReference>
<evidence type="ECO:0000256" key="7">
    <source>
        <dbReference type="ARBA" id="ARBA00032535"/>
    </source>
</evidence>
<dbReference type="FunFam" id="3.90.80.10:FF:000009">
    <property type="entry name" value="Inorganic pyrophosphatase"/>
    <property type="match status" value="1"/>
</dbReference>
<dbReference type="PROSITE" id="PS00387">
    <property type="entry name" value="PPASE"/>
    <property type="match status" value="1"/>
</dbReference>
<evidence type="ECO:0000256" key="2">
    <source>
        <dbReference type="ARBA" id="ARBA00006220"/>
    </source>
</evidence>
<dbReference type="GO" id="GO:0000287">
    <property type="term" value="F:magnesium ion binding"/>
    <property type="evidence" value="ECO:0007669"/>
    <property type="project" value="InterPro"/>
</dbReference>
<dbReference type="CDD" id="cd00412">
    <property type="entry name" value="pyrophosphatase"/>
    <property type="match status" value="1"/>
</dbReference>
<sequence length="356" mass="40616">MSLFGKNSIYTLSFYPKVYHQFRALLTGTRCIKSYQYCIQKRYIVSSTIINIKRSVPLRKNTADFKMSSEKYSIEERGQLNTLSYRIFFKKGENVINPWHDIPLFACKEKKIYNMIVEIPRFNNAKMEMATKEAGAPIKQDEKKGLARFVNNIFPFRGYPWNYGALSQTWEDPNHIDSNTNAKGDNDPIDVIEIGSKRHNAGDVVQVKALGIVALLDEGETDWKVVAIDVTDPMASQVNDVEDIEKHFPGVLAHSVQWFTVYKVPTGKPLNQFAFNGQCQSAEFAHKIIAETHEFWKALIKDKTPSLNTECFQEEAAFKANTEKFNALPGGHPKLETPAVYPQSVDDVFYYKPKCC</sequence>
<dbReference type="GO" id="GO:0005737">
    <property type="term" value="C:cytoplasm"/>
    <property type="evidence" value="ECO:0007669"/>
    <property type="project" value="InterPro"/>
</dbReference>